<protein>
    <recommendedName>
        <fullName evidence="4">Pyrrolo-quinoline quinone repeat domain-containing protein</fullName>
    </recommendedName>
</protein>
<dbReference type="GO" id="GO:0016491">
    <property type="term" value="F:oxidoreductase activity"/>
    <property type="evidence" value="ECO:0007669"/>
    <property type="project" value="UniProtKB-KW"/>
</dbReference>
<sequence>MDARSGKVLWSTVNPSNASSPGPVSVANGVLFAGSPDPQGSLYAMNTRTGKILWSYETGASVYGGMSISNGCIYVGNGYNVSFGVVLGFTPGTSLYAFCIT</sequence>
<gene>
    <name evidence="5" type="ORF">ALMOND_2B006785</name>
</gene>
<dbReference type="SUPFAM" id="SSF50998">
    <property type="entry name" value="Quinoprotein alcohol dehydrogenase-like"/>
    <property type="match status" value="1"/>
</dbReference>
<evidence type="ECO:0000256" key="2">
    <source>
        <dbReference type="ARBA" id="ARBA00008156"/>
    </source>
</evidence>
<evidence type="ECO:0000259" key="4">
    <source>
        <dbReference type="Pfam" id="PF13360"/>
    </source>
</evidence>
<evidence type="ECO:0000313" key="5">
    <source>
        <dbReference type="EMBL" id="VVA41545.1"/>
    </source>
</evidence>
<dbReference type="Pfam" id="PF13360">
    <property type="entry name" value="PQQ_2"/>
    <property type="match status" value="1"/>
</dbReference>
<evidence type="ECO:0000313" key="6">
    <source>
        <dbReference type="Proteomes" id="UP000327085"/>
    </source>
</evidence>
<proteinExistence type="inferred from homology"/>
<dbReference type="AlphaFoldDB" id="A0A5E4GNR5"/>
<dbReference type="PANTHER" id="PTHR32303:SF10">
    <property type="entry name" value="OUTER MEMBRANE PROTEIN ASSEMBLY FACTOR BAMB"/>
    <property type="match status" value="1"/>
</dbReference>
<dbReference type="InterPro" id="IPR018391">
    <property type="entry name" value="PQQ_b-propeller_rpt"/>
</dbReference>
<evidence type="ECO:0000256" key="3">
    <source>
        <dbReference type="ARBA" id="ARBA00023002"/>
    </source>
</evidence>
<dbReference type="InterPro" id="IPR002372">
    <property type="entry name" value="PQQ_rpt_dom"/>
</dbReference>
<dbReference type="Gene3D" id="2.130.10.10">
    <property type="entry name" value="YVTN repeat-like/Quinoprotein amine dehydrogenase"/>
    <property type="match status" value="1"/>
</dbReference>
<keyword evidence="3" id="KW-0560">Oxidoreductase</keyword>
<dbReference type="SMART" id="SM00564">
    <property type="entry name" value="PQQ"/>
    <property type="match status" value="1"/>
</dbReference>
<dbReference type="InterPro" id="IPR011047">
    <property type="entry name" value="Quinoprotein_ADH-like_sf"/>
</dbReference>
<organism evidence="5 6">
    <name type="scientific">Prunus dulcis</name>
    <name type="common">Almond</name>
    <name type="synonym">Amygdalus dulcis</name>
    <dbReference type="NCBI Taxonomy" id="3755"/>
    <lineage>
        <taxon>Eukaryota</taxon>
        <taxon>Viridiplantae</taxon>
        <taxon>Streptophyta</taxon>
        <taxon>Embryophyta</taxon>
        <taxon>Tracheophyta</taxon>
        <taxon>Spermatophyta</taxon>
        <taxon>Magnoliopsida</taxon>
        <taxon>eudicotyledons</taxon>
        <taxon>Gunneridae</taxon>
        <taxon>Pentapetalae</taxon>
        <taxon>rosids</taxon>
        <taxon>fabids</taxon>
        <taxon>Rosales</taxon>
        <taxon>Rosaceae</taxon>
        <taxon>Amygdaloideae</taxon>
        <taxon>Amygdaleae</taxon>
        <taxon>Prunus</taxon>
    </lineage>
</organism>
<dbReference type="Proteomes" id="UP000327085">
    <property type="component" value="Unassembled WGS sequence"/>
</dbReference>
<dbReference type="InterPro" id="IPR015943">
    <property type="entry name" value="WD40/YVTN_repeat-like_dom_sf"/>
</dbReference>
<name>A0A5E4GNR5_PRUDU</name>
<reference evidence="6" key="1">
    <citation type="journal article" date="2020" name="Plant J.">
        <title>Transposons played a major role in the diversification between the closely related almond and peach genomes: results from the almond genome sequence.</title>
        <authorList>
            <person name="Alioto T."/>
            <person name="Alexiou K.G."/>
            <person name="Bardil A."/>
            <person name="Barteri F."/>
            <person name="Castanera R."/>
            <person name="Cruz F."/>
            <person name="Dhingra A."/>
            <person name="Duval H."/>
            <person name="Fernandez I Marti A."/>
            <person name="Frias L."/>
            <person name="Galan B."/>
            <person name="Garcia J.L."/>
            <person name="Howad W."/>
            <person name="Gomez-Garrido J."/>
            <person name="Gut M."/>
            <person name="Julca I."/>
            <person name="Morata J."/>
            <person name="Puigdomenech P."/>
            <person name="Ribeca P."/>
            <person name="Rubio Cabetas M.J."/>
            <person name="Vlasova A."/>
            <person name="Wirthensohn M."/>
            <person name="Garcia-Mas J."/>
            <person name="Gabaldon T."/>
            <person name="Casacuberta J.M."/>
            <person name="Arus P."/>
        </authorList>
    </citation>
    <scope>NUCLEOTIDE SEQUENCE [LARGE SCALE GENOMIC DNA]</scope>
    <source>
        <strain evidence="6">cv. Texas</strain>
    </source>
</reference>
<dbReference type="EMBL" id="CABIKO010001354">
    <property type="protein sequence ID" value="VVA41545.1"/>
    <property type="molecule type" value="Genomic_DNA"/>
</dbReference>
<feature type="domain" description="Pyrrolo-quinoline quinone repeat" evidence="4">
    <location>
        <begin position="2"/>
        <end position="76"/>
    </location>
</feature>
<accession>A0A5E4GNR5</accession>
<evidence type="ECO:0000256" key="1">
    <source>
        <dbReference type="ARBA" id="ARBA00001931"/>
    </source>
</evidence>
<comment type="cofactor">
    <cofactor evidence="1">
        <name>pyrroloquinoline quinone</name>
        <dbReference type="ChEBI" id="CHEBI:58442"/>
    </cofactor>
</comment>
<dbReference type="PANTHER" id="PTHR32303">
    <property type="entry name" value="QUINOPROTEIN ALCOHOL DEHYDROGENASE (CYTOCHROME C)"/>
    <property type="match status" value="1"/>
</dbReference>
<dbReference type="OMA" id="AMHARNG"/>
<comment type="similarity">
    <text evidence="2">Belongs to the bacterial PQQ dehydrogenase family.</text>
</comment>
<dbReference type="InParanoid" id="A0A5E4GNR5"/>
<dbReference type="Gramene" id="VVA41545">
    <property type="protein sequence ID" value="VVA41545"/>
    <property type="gene ID" value="Prudul26B006785"/>
</dbReference>